<comment type="subcellular location">
    <subcellularLocation>
        <location evidence="1">Cell membrane</location>
        <topology evidence="1">Lipid-anchor</topology>
        <topology evidence="1">GPI-anchor</topology>
    </subcellularLocation>
</comment>
<evidence type="ECO:0000313" key="7">
    <source>
        <dbReference type="Ensembl" id="ENSCAFP00000072991.1"/>
    </source>
</evidence>
<feature type="compositionally biased region" description="Low complexity" evidence="5">
    <location>
        <begin position="84"/>
        <end position="97"/>
    </location>
</feature>
<evidence type="ECO:0000256" key="5">
    <source>
        <dbReference type="SAM" id="MobiDB-lite"/>
    </source>
</evidence>
<dbReference type="SUPFAM" id="SSF57302">
    <property type="entry name" value="Snake toxin-like"/>
    <property type="match status" value="1"/>
</dbReference>
<accession>A0A8P0PNK6</accession>
<dbReference type="CDD" id="cd23559">
    <property type="entry name" value="TFP_LU_ECD_LYPD1"/>
    <property type="match status" value="1"/>
</dbReference>
<protein>
    <submittedName>
        <fullName evidence="7">LY6/PLAUR domain containing 1</fullName>
    </submittedName>
</protein>
<feature type="compositionally biased region" description="Basic and acidic residues" evidence="5">
    <location>
        <begin position="1"/>
        <end position="14"/>
    </location>
</feature>
<keyword evidence="2" id="KW-0449">Lipoprotein</keyword>
<dbReference type="InterPro" id="IPR016054">
    <property type="entry name" value="LY6_UPA_recep-like"/>
</dbReference>
<dbReference type="Ensembl" id="ENSCAFT00000101156.1">
    <property type="protein sequence ID" value="ENSCAFP00000072991.1"/>
    <property type="gene ID" value="ENSCAFG00000005000.4"/>
</dbReference>
<dbReference type="Pfam" id="PF00021">
    <property type="entry name" value="UPAR_LY6"/>
    <property type="match status" value="1"/>
</dbReference>
<gene>
    <name evidence="7" type="primary">LYPD1</name>
</gene>
<dbReference type="FunCoup" id="A0A8P0PNK6">
    <property type="interactions" value="6"/>
</dbReference>
<feature type="domain" description="UPAR/Ly6" evidence="6">
    <location>
        <begin position="276"/>
        <end position="361"/>
    </location>
</feature>
<dbReference type="Proteomes" id="UP000002254">
    <property type="component" value="Chromosome 19"/>
</dbReference>
<proteinExistence type="predicted"/>
<evidence type="ECO:0000259" key="6">
    <source>
        <dbReference type="Pfam" id="PF00021"/>
    </source>
</evidence>
<evidence type="ECO:0000256" key="2">
    <source>
        <dbReference type="ARBA" id="ARBA00022622"/>
    </source>
</evidence>
<evidence type="ECO:0000256" key="4">
    <source>
        <dbReference type="ARBA" id="ARBA00023157"/>
    </source>
</evidence>
<evidence type="ECO:0000256" key="3">
    <source>
        <dbReference type="ARBA" id="ARBA00022729"/>
    </source>
</evidence>
<feature type="region of interest" description="Disordered" evidence="5">
    <location>
        <begin position="1"/>
        <end position="128"/>
    </location>
</feature>
<organism evidence="7 8">
    <name type="scientific">Canis lupus familiaris</name>
    <name type="common">Dog</name>
    <name type="synonym">Canis familiaris</name>
    <dbReference type="NCBI Taxonomy" id="9615"/>
    <lineage>
        <taxon>Eukaryota</taxon>
        <taxon>Metazoa</taxon>
        <taxon>Chordata</taxon>
        <taxon>Craniata</taxon>
        <taxon>Vertebrata</taxon>
        <taxon>Euteleostomi</taxon>
        <taxon>Mammalia</taxon>
        <taxon>Eutheria</taxon>
        <taxon>Laurasiatheria</taxon>
        <taxon>Carnivora</taxon>
        <taxon>Caniformia</taxon>
        <taxon>Canidae</taxon>
        <taxon>Canis</taxon>
    </lineage>
</organism>
<dbReference type="GO" id="GO:0005886">
    <property type="term" value="C:plasma membrane"/>
    <property type="evidence" value="ECO:0007669"/>
    <property type="project" value="UniProtKB-SubCell"/>
</dbReference>
<evidence type="ECO:0000313" key="8">
    <source>
        <dbReference type="Proteomes" id="UP000002254"/>
    </source>
</evidence>
<evidence type="ECO:0000256" key="1">
    <source>
        <dbReference type="ARBA" id="ARBA00004609"/>
    </source>
</evidence>
<keyword evidence="3" id="KW-0732">Signal</keyword>
<dbReference type="PANTHER" id="PTHR10036">
    <property type="entry name" value="CD59 GLYCOPROTEIN"/>
    <property type="match status" value="1"/>
</dbReference>
<keyword evidence="2" id="KW-0472">Membrane</keyword>
<dbReference type="InterPro" id="IPR045860">
    <property type="entry name" value="Snake_toxin-like_sf"/>
</dbReference>
<feature type="compositionally biased region" description="Basic and acidic residues" evidence="5">
    <location>
        <begin position="53"/>
        <end position="67"/>
    </location>
</feature>
<name>A0A8P0PNK6_CANLF</name>
<keyword evidence="2" id="KW-0325">Glycoprotein</keyword>
<sequence>TRELPGPGEKEAQLRRPPQGAGRCASLPGAQERAPPAGGPGPAARPRRPRPVAAREPRQRGAAERAASRPPRGQRSAPGRPRRTCCSPRAPPAASGPGKRRPPSPRGVPVLGTCGGGRPGRQEGVGTRKTVPAFRARHPRQLGSRHVVPGVGGGERRRDFFGRSGSPVVPPVSAANSGSAGGKRAPRSREPGRGRCWRRRRHLRLLLAAAVASATRARAPAASAATAAAARAASAALAASDAPALLRLRGSARMWVLGIAATFCGLFLLQGSALQIQCYQCEEFQLNNDCSSPEFIVNCTVNVQDMCQKEVMEQSAGIMYRKSCASSAACLIASAGYQSFCSPGKLNSVCISCCNTPLCNGPRPKKRSSSALALRPGLPTTILLLQFALLWAHC</sequence>
<reference evidence="7 8" key="1">
    <citation type="journal article" date="2005" name="Nature">
        <title>Genome sequence, comparative analysis and haplotype structure of the domestic dog.</title>
        <authorList>
            <consortium name="Broad Sequencing Platform"/>
            <person name="Lindblad-Toh K."/>
            <person name="Wade C.M."/>
            <person name="Mikkelsen T.S."/>
            <person name="Karlsson E.K."/>
            <person name="Jaffe D.B."/>
            <person name="Kamal M."/>
            <person name="Clamp M."/>
            <person name="Chang J.L."/>
            <person name="Kulbokas E.J. III"/>
            <person name="Zody M.C."/>
            <person name="Mauceli E."/>
            <person name="Xie X."/>
            <person name="Breen M."/>
            <person name="Wayne R.K."/>
            <person name="Ostrander E.A."/>
            <person name="Ponting C.P."/>
            <person name="Galibert F."/>
            <person name="Smith D.R."/>
            <person name="DeJong P.J."/>
            <person name="Kirkness E."/>
            <person name="Alvarez P."/>
            <person name="Biagi T."/>
            <person name="Brockman W."/>
            <person name="Butler J."/>
            <person name="Chin C.W."/>
            <person name="Cook A."/>
            <person name="Cuff J."/>
            <person name="Daly M.J."/>
            <person name="DeCaprio D."/>
            <person name="Gnerre S."/>
            <person name="Grabherr M."/>
            <person name="Kellis M."/>
            <person name="Kleber M."/>
            <person name="Bardeleben C."/>
            <person name="Goodstadt L."/>
            <person name="Heger A."/>
            <person name="Hitte C."/>
            <person name="Kim L."/>
            <person name="Koepfli K.P."/>
            <person name="Parker H.G."/>
            <person name="Pollinger J.P."/>
            <person name="Searle S.M."/>
            <person name="Sutter N.B."/>
            <person name="Thomas R."/>
            <person name="Webber C."/>
            <person name="Baldwin J."/>
            <person name="Abebe A."/>
            <person name="Abouelleil A."/>
            <person name="Aftuck L."/>
            <person name="Ait-Zahra M."/>
            <person name="Aldredge T."/>
            <person name="Allen N."/>
            <person name="An P."/>
            <person name="Anderson S."/>
            <person name="Antoine C."/>
            <person name="Arachchi H."/>
            <person name="Aslam A."/>
            <person name="Ayotte L."/>
            <person name="Bachantsang P."/>
            <person name="Barry A."/>
            <person name="Bayul T."/>
            <person name="Benamara M."/>
            <person name="Berlin A."/>
            <person name="Bessette D."/>
            <person name="Blitshteyn B."/>
            <person name="Bloom T."/>
            <person name="Blye J."/>
            <person name="Boguslavskiy L."/>
            <person name="Bonnet C."/>
            <person name="Boukhgalter B."/>
            <person name="Brown A."/>
            <person name="Cahill P."/>
            <person name="Calixte N."/>
            <person name="Camarata J."/>
            <person name="Cheshatsang Y."/>
            <person name="Chu J."/>
            <person name="Citroen M."/>
            <person name="Collymore A."/>
            <person name="Cooke P."/>
            <person name="Dawoe T."/>
            <person name="Daza R."/>
            <person name="Decktor K."/>
            <person name="DeGray S."/>
            <person name="Dhargay N."/>
            <person name="Dooley K."/>
            <person name="Dooley K."/>
            <person name="Dorje P."/>
            <person name="Dorjee K."/>
            <person name="Dorris L."/>
            <person name="Duffey N."/>
            <person name="Dupes A."/>
            <person name="Egbiremolen O."/>
            <person name="Elong R."/>
            <person name="Falk J."/>
            <person name="Farina A."/>
            <person name="Faro S."/>
            <person name="Ferguson D."/>
            <person name="Ferreira P."/>
            <person name="Fisher S."/>
            <person name="FitzGerald M."/>
            <person name="Foley K."/>
            <person name="Foley C."/>
            <person name="Franke A."/>
            <person name="Friedrich D."/>
            <person name="Gage D."/>
            <person name="Garber M."/>
            <person name="Gearin G."/>
            <person name="Giannoukos G."/>
            <person name="Goode T."/>
            <person name="Goyette A."/>
            <person name="Graham J."/>
            <person name="Grandbois E."/>
            <person name="Gyaltsen K."/>
            <person name="Hafez N."/>
            <person name="Hagopian D."/>
            <person name="Hagos B."/>
            <person name="Hall J."/>
            <person name="Healy C."/>
            <person name="Hegarty R."/>
            <person name="Honan T."/>
            <person name="Horn A."/>
            <person name="Houde N."/>
            <person name="Hughes L."/>
            <person name="Hunnicutt L."/>
            <person name="Husby M."/>
            <person name="Jester B."/>
            <person name="Jones C."/>
            <person name="Kamat A."/>
            <person name="Kanga B."/>
            <person name="Kells C."/>
            <person name="Khazanovich D."/>
            <person name="Kieu A.C."/>
            <person name="Kisner P."/>
            <person name="Kumar M."/>
            <person name="Lance K."/>
            <person name="Landers T."/>
            <person name="Lara M."/>
            <person name="Lee W."/>
            <person name="Leger J.P."/>
            <person name="Lennon N."/>
            <person name="Leuper L."/>
            <person name="LeVine S."/>
            <person name="Liu J."/>
            <person name="Liu X."/>
            <person name="Lokyitsang Y."/>
            <person name="Lokyitsang T."/>
            <person name="Lui A."/>
            <person name="Macdonald J."/>
            <person name="Major J."/>
            <person name="Marabella R."/>
            <person name="Maru K."/>
            <person name="Matthews C."/>
            <person name="McDonough S."/>
            <person name="Mehta T."/>
            <person name="Meldrim J."/>
            <person name="Melnikov A."/>
            <person name="Meneus L."/>
            <person name="Mihalev A."/>
            <person name="Mihova T."/>
            <person name="Miller K."/>
            <person name="Mittelman R."/>
            <person name="Mlenga V."/>
            <person name="Mulrain L."/>
            <person name="Munson G."/>
            <person name="Navidi A."/>
            <person name="Naylor J."/>
            <person name="Nguyen T."/>
            <person name="Nguyen N."/>
            <person name="Nguyen C."/>
            <person name="Nguyen T."/>
            <person name="Nicol R."/>
            <person name="Norbu N."/>
            <person name="Norbu C."/>
            <person name="Novod N."/>
            <person name="Nyima T."/>
            <person name="Olandt P."/>
            <person name="O'Neill B."/>
            <person name="O'Neill K."/>
            <person name="Osman S."/>
            <person name="Oyono L."/>
            <person name="Patti C."/>
            <person name="Perrin D."/>
            <person name="Phunkhang P."/>
            <person name="Pierre F."/>
            <person name="Priest M."/>
            <person name="Rachupka A."/>
            <person name="Raghuraman S."/>
            <person name="Rameau R."/>
            <person name="Ray V."/>
            <person name="Raymond C."/>
            <person name="Rege F."/>
            <person name="Rise C."/>
            <person name="Rogers J."/>
            <person name="Rogov P."/>
            <person name="Sahalie J."/>
            <person name="Settipalli S."/>
            <person name="Sharpe T."/>
            <person name="Shea T."/>
            <person name="Sheehan M."/>
            <person name="Sherpa N."/>
            <person name="Shi J."/>
            <person name="Shih D."/>
            <person name="Sloan J."/>
            <person name="Smith C."/>
            <person name="Sparrow T."/>
            <person name="Stalker J."/>
            <person name="Stange-Thomann N."/>
            <person name="Stavropoulos S."/>
            <person name="Stone C."/>
            <person name="Stone S."/>
            <person name="Sykes S."/>
            <person name="Tchuinga P."/>
            <person name="Tenzing P."/>
            <person name="Tesfaye S."/>
            <person name="Thoulutsang D."/>
            <person name="Thoulutsang Y."/>
            <person name="Topham K."/>
            <person name="Topping I."/>
            <person name="Tsamla T."/>
            <person name="Vassiliev H."/>
            <person name="Venkataraman V."/>
            <person name="Vo A."/>
            <person name="Wangchuk T."/>
            <person name="Wangdi T."/>
            <person name="Weiand M."/>
            <person name="Wilkinson J."/>
            <person name="Wilson A."/>
            <person name="Yadav S."/>
            <person name="Yang S."/>
            <person name="Yang X."/>
            <person name="Young G."/>
            <person name="Yu Q."/>
            <person name="Zainoun J."/>
            <person name="Zembek L."/>
            <person name="Zimmer A."/>
            <person name="Lander E.S."/>
        </authorList>
    </citation>
    <scope>NUCLEOTIDE SEQUENCE [LARGE SCALE GENOMIC DNA]</scope>
    <source>
        <strain evidence="7">Boxer</strain>
    </source>
</reference>
<reference evidence="7" key="2">
    <citation type="submission" date="2025-08" db="UniProtKB">
        <authorList>
            <consortium name="Ensembl"/>
        </authorList>
    </citation>
    <scope>IDENTIFICATION</scope>
</reference>
<dbReference type="PANTHER" id="PTHR10036:SF7">
    <property type="entry name" value="LY6_PLAUR DOMAIN-CONTAINING PROTEIN 1"/>
    <property type="match status" value="1"/>
</dbReference>
<feature type="region of interest" description="Disordered" evidence="5">
    <location>
        <begin position="161"/>
        <end position="193"/>
    </location>
</feature>
<keyword evidence="2" id="KW-0336">GPI-anchor</keyword>
<keyword evidence="4" id="KW-1015">Disulfide bond</keyword>
<dbReference type="GO" id="GO:0098552">
    <property type="term" value="C:side of membrane"/>
    <property type="evidence" value="ECO:0007669"/>
    <property type="project" value="UniProtKB-KW"/>
</dbReference>
<dbReference type="AlphaFoldDB" id="A0A8P0PNK6"/>